<organism evidence="1 2">
    <name type="scientific">Meloidogyne enterolobii</name>
    <name type="common">Root-knot nematode worm</name>
    <name type="synonym">Meloidogyne mayaguensis</name>
    <dbReference type="NCBI Taxonomy" id="390850"/>
    <lineage>
        <taxon>Eukaryota</taxon>
        <taxon>Metazoa</taxon>
        <taxon>Ecdysozoa</taxon>
        <taxon>Nematoda</taxon>
        <taxon>Chromadorea</taxon>
        <taxon>Rhabditida</taxon>
        <taxon>Tylenchina</taxon>
        <taxon>Tylenchomorpha</taxon>
        <taxon>Tylenchoidea</taxon>
        <taxon>Meloidogynidae</taxon>
        <taxon>Meloidogyninae</taxon>
        <taxon>Meloidogyne</taxon>
    </lineage>
</organism>
<dbReference type="Proteomes" id="UP000580250">
    <property type="component" value="Unassembled WGS sequence"/>
</dbReference>
<name>A0A6V7XQG8_MELEN</name>
<reference evidence="1 2" key="1">
    <citation type="submission" date="2020-08" db="EMBL/GenBank/DDBJ databases">
        <authorList>
            <person name="Koutsovoulos G."/>
            <person name="Danchin GJ E."/>
        </authorList>
    </citation>
    <scope>NUCLEOTIDE SEQUENCE [LARGE SCALE GENOMIC DNA]</scope>
</reference>
<proteinExistence type="predicted"/>
<gene>
    <name evidence="1" type="ORF">MENT_LOCUS55064</name>
</gene>
<sequence length="119" mass="13687">MHSLDNLEGSIFLNGPILFEEIILSNLNISSLIYNLSQSSNPISFWELNCRESSVQNENMLNKLCHKYFLVDRFVCVGIAKFMPVFDKLTLSDHIAHLRHISYLFTAFTGSYLAWGIRL</sequence>
<accession>A0A6V7XQG8</accession>
<dbReference type="EMBL" id="CAJEWN010002023">
    <property type="protein sequence ID" value="CAD2201504.1"/>
    <property type="molecule type" value="Genomic_DNA"/>
</dbReference>
<dbReference type="AlphaFoldDB" id="A0A6V7XQG8"/>
<evidence type="ECO:0000313" key="1">
    <source>
        <dbReference type="EMBL" id="CAD2201504.1"/>
    </source>
</evidence>
<protein>
    <submittedName>
        <fullName evidence="1">Uncharacterized protein</fullName>
    </submittedName>
</protein>
<dbReference type="OrthoDB" id="10246805at2759"/>
<evidence type="ECO:0000313" key="2">
    <source>
        <dbReference type="Proteomes" id="UP000580250"/>
    </source>
</evidence>
<comment type="caution">
    <text evidence="1">The sequence shown here is derived from an EMBL/GenBank/DDBJ whole genome shotgun (WGS) entry which is preliminary data.</text>
</comment>